<protein>
    <submittedName>
        <fullName evidence="1">Uncharacterized protein</fullName>
    </submittedName>
</protein>
<evidence type="ECO:0000313" key="1">
    <source>
        <dbReference type="EMBL" id="KAK6763834.1"/>
    </source>
</evidence>
<proteinExistence type="predicted"/>
<organism evidence="1 2">
    <name type="scientific">Necator americanus</name>
    <name type="common">Human hookworm</name>
    <dbReference type="NCBI Taxonomy" id="51031"/>
    <lineage>
        <taxon>Eukaryota</taxon>
        <taxon>Metazoa</taxon>
        <taxon>Ecdysozoa</taxon>
        <taxon>Nematoda</taxon>
        <taxon>Chromadorea</taxon>
        <taxon>Rhabditida</taxon>
        <taxon>Rhabditina</taxon>
        <taxon>Rhabditomorpha</taxon>
        <taxon>Strongyloidea</taxon>
        <taxon>Ancylostomatidae</taxon>
        <taxon>Bunostominae</taxon>
        <taxon>Necator</taxon>
    </lineage>
</organism>
<evidence type="ECO:0000313" key="2">
    <source>
        <dbReference type="Proteomes" id="UP001303046"/>
    </source>
</evidence>
<dbReference type="EMBL" id="JAVFWL010000006">
    <property type="protein sequence ID" value="KAK6763834.1"/>
    <property type="molecule type" value="Genomic_DNA"/>
</dbReference>
<reference evidence="1 2" key="1">
    <citation type="submission" date="2023-08" db="EMBL/GenBank/DDBJ databases">
        <title>A Necator americanus chromosomal reference genome.</title>
        <authorList>
            <person name="Ilik V."/>
            <person name="Petrzelkova K.J."/>
            <person name="Pardy F."/>
            <person name="Fuh T."/>
            <person name="Niatou-Singa F.S."/>
            <person name="Gouil Q."/>
            <person name="Baker L."/>
            <person name="Ritchie M.E."/>
            <person name="Jex A.R."/>
            <person name="Gazzola D."/>
            <person name="Li H."/>
            <person name="Toshio Fujiwara R."/>
            <person name="Zhan B."/>
            <person name="Aroian R.V."/>
            <person name="Pafco B."/>
            <person name="Schwarz E.M."/>
        </authorList>
    </citation>
    <scope>NUCLEOTIDE SEQUENCE [LARGE SCALE GENOMIC DNA]</scope>
    <source>
        <strain evidence="1 2">Aroian</strain>
        <tissue evidence="1">Whole animal</tissue>
    </source>
</reference>
<comment type="caution">
    <text evidence="1">The sequence shown here is derived from an EMBL/GenBank/DDBJ whole genome shotgun (WGS) entry which is preliminary data.</text>
</comment>
<keyword evidence="2" id="KW-1185">Reference proteome</keyword>
<name>A0ABR1EMI1_NECAM</name>
<sequence length="208" mass="23824">MLIRTGGAFIRLSDLLLPVPSEVRFFTYMMACRTLERKISGGFGTLCSPRTVVKMFYKLLIFVVDVIHDGTFPETDKRSEELPVDDGSESSLCELRGFLFSPCEGKSSSEEAMVRSHNELWHNSDVRQAEPLLMMMWCISLRCLPPGNSHVQILYDDLLCRTSSGPYRKLYRLSHRSLMLERERRRLAKMELNHIFSSVNVQLGSLVV</sequence>
<dbReference type="Proteomes" id="UP001303046">
    <property type="component" value="Unassembled WGS sequence"/>
</dbReference>
<gene>
    <name evidence="1" type="primary">Necator_chrX.g24406</name>
    <name evidence="1" type="ORF">RB195_024241</name>
</gene>
<accession>A0ABR1EMI1</accession>